<dbReference type="InterPro" id="IPR032308">
    <property type="entry name" value="TDBD"/>
</dbReference>
<dbReference type="InterPro" id="IPR011011">
    <property type="entry name" value="Znf_FYVE_PHD"/>
</dbReference>
<feature type="compositionally biased region" description="Basic residues" evidence="6">
    <location>
        <begin position="93"/>
        <end position="109"/>
    </location>
</feature>
<dbReference type="InterPro" id="IPR016181">
    <property type="entry name" value="Acyl_CoA_acyltransferase"/>
</dbReference>
<dbReference type="PROSITE" id="PS51186">
    <property type="entry name" value="GNAT"/>
    <property type="match status" value="1"/>
</dbReference>
<keyword evidence="5" id="KW-0539">Nucleus</keyword>
<feature type="domain" description="N-acetyltransferase" evidence="7">
    <location>
        <begin position="639"/>
        <end position="797"/>
    </location>
</feature>
<dbReference type="Gene3D" id="3.30.40.10">
    <property type="entry name" value="Zinc/RING finger domain, C3HC4 (zinc finger)"/>
    <property type="match status" value="1"/>
</dbReference>
<organism evidence="8">
    <name type="scientific">Salvia splendens</name>
    <name type="common">Scarlet sage</name>
    <dbReference type="NCBI Taxonomy" id="180675"/>
    <lineage>
        <taxon>Eukaryota</taxon>
        <taxon>Viridiplantae</taxon>
        <taxon>Streptophyta</taxon>
        <taxon>Embryophyta</taxon>
        <taxon>Tracheophyta</taxon>
        <taxon>Spermatophyta</taxon>
        <taxon>Magnoliopsida</taxon>
        <taxon>eudicotyledons</taxon>
        <taxon>Gunneridae</taxon>
        <taxon>Pentapetalae</taxon>
        <taxon>asterids</taxon>
        <taxon>lamiids</taxon>
        <taxon>Lamiales</taxon>
        <taxon>Lamiaceae</taxon>
        <taxon>Nepetoideae</taxon>
        <taxon>Mentheae</taxon>
        <taxon>Salviinae</taxon>
        <taxon>Salvia</taxon>
        <taxon>Salvia subgen. Calosphace</taxon>
        <taxon>core Calosphace</taxon>
    </lineage>
</organism>
<keyword evidence="2" id="KW-0479">Metal-binding</keyword>
<dbReference type="CDD" id="cd04301">
    <property type="entry name" value="NAT_SF"/>
    <property type="match status" value="1"/>
</dbReference>
<feature type="compositionally biased region" description="Basic residues" evidence="6">
    <location>
        <begin position="362"/>
        <end position="378"/>
    </location>
</feature>
<dbReference type="GO" id="GO:0008270">
    <property type="term" value="F:zinc ion binding"/>
    <property type="evidence" value="ECO:0007669"/>
    <property type="project" value="UniProtKB-KW"/>
</dbReference>
<dbReference type="Pfam" id="PF16135">
    <property type="entry name" value="TDBD"/>
    <property type="match status" value="1"/>
</dbReference>
<dbReference type="InterPro" id="IPR019787">
    <property type="entry name" value="Znf_PHD-finger"/>
</dbReference>
<dbReference type="Pfam" id="PF22970">
    <property type="entry name" value="DUF7028"/>
    <property type="match status" value="1"/>
</dbReference>
<feature type="region of interest" description="Disordered" evidence="6">
    <location>
        <begin position="360"/>
        <end position="385"/>
    </location>
</feature>
<evidence type="ECO:0000313" key="9">
    <source>
        <dbReference type="Proteomes" id="UP000298416"/>
    </source>
</evidence>
<evidence type="ECO:0000313" key="8">
    <source>
        <dbReference type="EMBL" id="KAG6432620.1"/>
    </source>
</evidence>
<dbReference type="SUPFAM" id="SSF55729">
    <property type="entry name" value="Acyl-CoA N-acyltransferases (Nat)"/>
    <property type="match status" value="1"/>
</dbReference>
<comment type="subcellular location">
    <subcellularLocation>
        <location evidence="1">Nucleus</location>
    </subcellularLocation>
</comment>
<proteinExistence type="predicted"/>
<dbReference type="GO" id="GO:0005634">
    <property type="term" value="C:nucleus"/>
    <property type="evidence" value="ECO:0007669"/>
    <property type="project" value="UniProtKB-SubCell"/>
</dbReference>
<evidence type="ECO:0000256" key="3">
    <source>
        <dbReference type="ARBA" id="ARBA00022771"/>
    </source>
</evidence>
<keyword evidence="9" id="KW-1185">Reference proteome</keyword>
<feature type="region of interest" description="Disordered" evidence="6">
    <location>
        <begin position="90"/>
        <end position="206"/>
    </location>
</feature>
<sequence length="1039" mass="115349">MSIEVGEMSGEGEDELIDLNKEPPVERKRKMSDKSNPDHKVADGLPKNGWVLRSRTVAMSDGEKQVIKMEIVKMEDKERTQVPEMACVDKRKVTVVKKNGKKTGRRGRPSKTEGRDEVSSLSKQKKRLGTGRFPKEKGVKGALPSDNPEMARRGRPPKVESECLGSSFDKKHLQQEKVGNSNTGNGKGRGRGRPSGAQKGKRSLKVENEDVGLEVKKKIVKRGRDHKEPGVRIQSKRIKIGMSNMGNGFVQQKKKKVTKEGDEGKETGLRYQKQLIRDQIVAMLQKAGWSVEYRQRLTRDYHDAVYVDRDGRTHWSVTKAYKKLEEKIDKGTADDTDVLAFTPIPEETLRILFRMTEPGKKKDGKIKSRRTLQARKPRNGSDSDDYELYEGKRTLLAWMIDYGTVPLGGKVEYKRGKSKRMLIKGKITMDGICCDCCNITHTIRGFESHAEKTPGESFRNVYLDSENSLLQCLLDSWGKHVETDKIGFVCVDMEGDDPNDDSHRCNVCGDGGDLICCDSCPSTFHNSCLHIEWPSTHKFSFYRFLLEIGTVFTVHASFVELRVEYLPYNINSKNIYPTRIAASQGTSGNADIPLRSACVSLILDRLQDFLGVTHEMGDEFSYTILQHRVINDDASLFGNSLKIESNSKLAIAFFVMDECFEPIIDERSGTNMVHSVVYSCGSNIRRLNYDGFYTFVLEKGGELVAAASIRIHGKQLAEMPFIGTRFMYRRQGMCSRLLCAVEKILSTLGVEKLVIPAISELNETWTKVFGFLPLEESMRQEMNYMSMIAFPGVDMLQKPVSGQQSVRAENDSAGIDPFLLVHTSACLCISGVCFSTISNRFCSVIVAIGCVEIKPPEHDDGVKENTASDSNNHAEAAAREKQGDDTGGEAAASNEDASQDAKIDESDKDAIMESAAMESTAAQEKQGDDTGGEAAASNEDASHAAEIHDSDKNAIMEYAAMESIALERSKVMTPEGKRATLPGPLLSKEDINVEAVDGEPSQIGVCLDNTDVPEEERAFLHSHNTGIDCNIEAPELAEE</sequence>
<reference evidence="8" key="2">
    <citation type="submission" date="2020-08" db="EMBL/GenBank/DDBJ databases">
        <title>Plant Genome Project.</title>
        <authorList>
            <person name="Zhang R.-G."/>
        </authorList>
    </citation>
    <scope>NUCLEOTIDE SEQUENCE</scope>
    <source>
        <strain evidence="8">Huo1</strain>
        <tissue evidence="8">Leaf</tissue>
    </source>
</reference>
<dbReference type="InterPro" id="IPR054292">
    <property type="entry name" value="DUF7028"/>
</dbReference>
<dbReference type="GO" id="GO:0016747">
    <property type="term" value="F:acyltransferase activity, transferring groups other than amino-acyl groups"/>
    <property type="evidence" value="ECO:0007669"/>
    <property type="project" value="InterPro"/>
</dbReference>
<evidence type="ECO:0000256" key="4">
    <source>
        <dbReference type="ARBA" id="ARBA00022833"/>
    </source>
</evidence>
<accession>A0A8X8YMC5</accession>
<dbReference type="InterPro" id="IPR013083">
    <property type="entry name" value="Znf_RING/FYVE/PHD"/>
</dbReference>
<feature type="region of interest" description="Disordered" evidence="6">
    <location>
        <begin position="1"/>
        <end position="47"/>
    </location>
</feature>
<protein>
    <recommendedName>
        <fullName evidence="7">N-acetyltransferase domain-containing protein</fullName>
    </recommendedName>
</protein>
<feature type="compositionally biased region" description="Basic and acidic residues" evidence="6">
    <location>
        <begin position="18"/>
        <end position="42"/>
    </location>
</feature>
<dbReference type="GO" id="GO:0006357">
    <property type="term" value="P:regulation of transcription by RNA polymerase II"/>
    <property type="evidence" value="ECO:0007669"/>
    <property type="project" value="TreeGrafter"/>
</dbReference>
<feature type="compositionally biased region" description="Basic and acidic residues" evidence="6">
    <location>
        <begin position="899"/>
        <end position="911"/>
    </location>
</feature>
<dbReference type="InterPro" id="IPR056511">
    <property type="entry name" value="IDM1_C"/>
</dbReference>
<dbReference type="InterPro" id="IPR042163">
    <property type="entry name" value="PHF12"/>
</dbReference>
<dbReference type="Pfam" id="PF00628">
    <property type="entry name" value="PHD"/>
    <property type="match status" value="1"/>
</dbReference>
<reference evidence="8" key="1">
    <citation type="submission" date="2018-01" db="EMBL/GenBank/DDBJ databases">
        <authorList>
            <person name="Mao J.F."/>
        </authorList>
    </citation>
    <scope>NUCLEOTIDE SEQUENCE</scope>
    <source>
        <strain evidence="8">Huo1</strain>
        <tissue evidence="8">Leaf</tissue>
    </source>
</reference>
<feature type="compositionally biased region" description="Basic and acidic residues" evidence="6">
    <location>
        <begin position="940"/>
        <end position="949"/>
    </location>
</feature>
<dbReference type="InterPro" id="IPR000182">
    <property type="entry name" value="GNAT_dom"/>
</dbReference>
<dbReference type="PANTHER" id="PTHR46309:SF1">
    <property type="entry name" value="PHD FINGER PROTEIN 12"/>
    <property type="match status" value="1"/>
</dbReference>
<dbReference type="Proteomes" id="UP000298416">
    <property type="component" value="Unassembled WGS sequence"/>
</dbReference>
<evidence type="ECO:0000256" key="6">
    <source>
        <dbReference type="SAM" id="MobiDB-lite"/>
    </source>
</evidence>
<evidence type="ECO:0000259" key="7">
    <source>
        <dbReference type="PROSITE" id="PS51186"/>
    </source>
</evidence>
<feature type="region of interest" description="Disordered" evidence="6">
    <location>
        <begin position="855"/>
        <end position="949"/>
    </location>
</feature>
<dbReference type="AlphaFoldDB" id="A0A8X8YMC5"/>
<dbReference type="GO" id="GO:0003714">
    <property type="term" value="F:transcription corepressor activity"/>
    <property type="evidence" value="ECO:0007669"/>
    <property type="project" value="InterPro"/>
</dbReference>
<name>A0A8X8YMC5_SALSN</name>
<evidence type="ECO:0000256" key="1">
    <source>
        <dbReference type="ARBA" id="ARBA00004123"/>
    </source>
</evidence>
<dbReference type="Gene3D" id="3.40.630.30">
    <property type="match status" value="1"/>
</dbReference>
<keyword evidence="3" id="KW-0863">Zinc-finger</keyword>
<gene>
    <name evidence="8" type="ORF">SASPL_104201</name>
</gene>
<dbReference type="Pfam" id="PF23209">
    <property type="entry name" value="IDM1_C"/>
    <property type="match status" value="1"/>
</dbReference>
<evidence type="ECO:0000256" key="2">
    <source>
        <dbReference type="ARBA" id="ARBA00022723"/>
    </source>
</evidence>
<dbReference type="PANTHER" id="PTHR46309">
    <property type="entry name" value="PHD FINGER PROTEIN 12"/>
    <property type="match status" value="1"/>
</dbReference>
<comment type="caution">
    <text evidence="8">The sequence shown here is derived from an EMBL/GenBank/DDBJ whole genome shotgun (WGS) entry which is preliminary data.</text>
</comment>
<dbReference type="EMBL" id="PNBA02000002">
    <property type="protein sequence ID" value="KAG6432620.1"/>
    <property type="molecule type" value="Genomic_DNA"/>
</dbReference>
<evidence type="ECO:0000256" key="5">
    <source>
        <dbReference type="ARBA" id="ARBA00023242"/>
    </source>
</evidence>
<feature type="compositionally biased region" description="Basic and acidic residues" evidence="6">
    <location>
        <begin position="149"/>
        <end position="161"/>
    </location>
</feature>
<keyword evidence="4" id="KW-0862">Zinc</keyword>
<dbReference type="SUPFAM" id="SSF57903">
    <property type="entry name" value="FYVE/PHD zinc finger"/>
    <property type="match status" value="1"/>
</dbReference>